<dbReference type="AlphaFoldDB" id="A0A0A9AAB7"/>
<accession>A0A0A9AAB7</accession>
<reference evidence="1" key="1">
    <citation type="submission" date="2014-09" db="EMBL/GenBank/DDBJ databases">
        <authorList>
            <person name="Magalhaes I.L.F."/>
            <person name="Oliveira U."/>
            <person name="Santos F.R."/>
            <person name="Vidigal T.H.D.A."/>
            <person name="Brescovit A.D."/>
            <person name="Santos A.J."/>
        </authorList>
    </citation>
    <scope>NUCLEOTIDE SEQUENCE</scope>
    <source>
        <tissue evidence="1">Shoot tissue taken approximately 20 cm above the soil surface</tissue>
    </source>
</reference>
<reference evidence="1" key="2">
    <citation type="journal article" date="2015" name="Data Brief">
        <title>Shoot transcriptome of the giant reed, Arundo donax.</title>
        <authorList>
            <person name="Barrero R.A."/>
            <person name="Guerrero F.D."/>
            <person name="Moolhuijzen P."/>
            <person name="Goolsby J.A."/>
            <person name="Tidwell J."/>
            <person name="Bellgard S.E."/>
            <person name="Bellgard M.I."/>
        </authorList>
    </citation>
    <scope>NUCLEOTIDE SEQUENCE</scope>
    <source>
        <tissue evidence="1">Shoot tissue taken approximately 20 cm above the soil surface</tissue>
    </source>
</reference>
<organism evidence="1">
    <name type="scientific">Arundo donax</name>
    <name type="common">Giant reed</name>
    <name type="synonym">Donax arundinaceus</name>
    <dbReference type="NCBI Taxonomy" id="35708"/>
    <lineage>
        <taxon>Eukaryota</taxon>
        <taxon>Viridiplantae</taxon>
        <taxon>Streptophyta</taxon>
        <taxon>Embryophyta</taxon>
        <taxon>Tracheophyta</taxon>
        <taxon>Spermatophyta</taxon>
        <taxon>Magnoliopsida</taxon>
        <taxon>Liliopsida</taxon>
        <taxon>Poales</taxon>
        <taxon>Poaceae</taxon>
        <taxon>PACMAD clade</taxon>
        <taxon>Arundinoideae</taxon>
        <taxon>Arundineae</taxon>
        <taxon>Arundo</taxon>
    </lineage>
</organism>
<sequence>MRSLFMKDLYVRAGFSLKLVRVHRMMLFSIKAPKFESSEIALCAQLIE</sequence>
<evidence type="ECO:0000313" key="1">
    <source>
        <dbReference type="EMBL" id="JAD48021.1"/>
    </source>
</evidence>
<dbReference type="EMBL" id="GBRH01249874">
    <property type="protein sequence ID" value="JAD48021.1"/>
    <property type="molecule type" value="Transcribed_RNA"/>
</dbReference>
<name>A0A0A9AAB7_ARUDO</name>
<protein>
    <submittedName>
        <fullName evidence="1">Uncharacterized protein</fullName>
    </submittedName>
</protein>
<proteinExistence type="predicted"/>